<reference evidence="1 2" key="1">
    <citation type="submission" date="2019-06" db="EMBL/GenBank/DDBJ databases">
        <authorList>
            <person name="Lee I."/>
            <person name="Jang G.I."/>
            <person name="Hwang C.Y."/>
        </authorList>
    </citation>
    <scope>NUCLEOTIDE SEQUENCE [LARGE SCALE GENOMIC DNA]</scope>
    <source>
        <strain evidence="1 2">PAMC 28131</strain>
    </source>
</reference>
<organism evidence="1 2">
    <name type="scientific">Sandaracinobacter neustonicus</name>
    <dbReference type="NCBI Taxonomy" id="1715348"/>
    <lineage>
        <taxon>Bacteria</taxon>
        <taxon>Pseudomonadati</taxon>
        <taxon>Pseudomonadota</taxon>
        <taxon>Alphaproteobacteria</taxon>
        <taxon>Sphingomonadales</taxon>
        <taxon>Sphingosinicellaceae</taxon>
        <taxon>Sandaracinobacter</taxon>
    </lineage>
</organism>
<accession>A0A501XKJ5</accession>
<evidence type="ECO:0000313" key="2">
    <source>
        <dbReference type="Proteomes" id="UP000319897"/>
    </source>
</evidence>
<dbReference type="RefSeq" id="WP_140928134.1">
    <property type="nucleotide sequence ID" value="NZ_VFSU01000024.1"/>
</dbReference>
<name>A0A501XKJ5_9SPHN</name>
<sequence length="132" mass="13611">MSLSNSEALGCFAMAQGVMVLPALGDSYAGKSAATLAGLMLMLADGEDIRQTRRIALRAELEGLLGQTAAADEGWQAGTDRLMAALGAELARAEAADPACAAQLLDWLLRWTGNERLTIPAPPPADTDAAAA</sequence>
<keyword evidence="2" id="KW-1185">Reference proteome</keyword>
<gene>
    <name evidence="1" type="ORF">FJQ54_09255</name>
</gene>
<protein>
    <submittedName>
        <fullName evidence="1">Uncharacterized protein</fullName>
    </submittedName>
</protein>
<proteinExistence type="predicted"/>
<evidence type="ECO:0000313" key="1">
    <source>
        <dbReference type="EMBL" id="TPE61076.1"/>
    </source>
</evidence>
<dbReference type="AlphaFoldDB" id="A0A501XKJ5"/>
<dbReference type="Proteomes" id="UP000319897">
    <property type="component" value="Unassembled WGS sequence"/>
</dbReference>
<dbReference type="EMBL" id="VFSU01000024">
    <property type="protein sequence ID" value="TPE61076.1"/>
    <property type="molecule type" value="Genomic_DNA"/>
</dbReference>
<comment type="caution">
    <text evidence="1">The sequence shown here is derived from an EMBL/GenBank/DDBJ whole genome shotgun (WGS) entry which is preliminary data.</text>
</comment>